<evidence type="ECO:0000259" key="5">
    <source>
        <dbReference type="PROSITE" id="PS50110"/>
    </source>
</evidence>
<dbReference type="PRINTS" id="PR00368">
    <property type="entry name" value="FADPNR"/>
</dbReference>
<dbReference type="EMBL" id="JAAGOB010000002">
    <property type="protein sequence ID" value="NED94658.1"/>
    <property type="molecule type" value="Genomic_DNA"/>
</dbReference>
<dbReference type="InterPro" id="IPR023753">
    <property type="entry name" value="FAD/NAD-binding_dom"/>
</dbReference>
<proteinExistence type="predicted"/>
<dbReference type="Pfam" id="PF07992">
    <property type="entry name" value="Pyr_redox_2"/>
    <property type="match status" value="1"/>
</dbReference>
<dbReference type="PRINTS" id="PR00469">
    <property type="entry name" value="PNDRDTASEII"/>
</dbReference>
<evidence type="ECO:0000256" key="2">
    <source>
        <dbReference type="ARBA" id="ARBA00023002"/>
    </source>
</evidence>
<dbReference type="InterPro" id="IPR036188">
    <property type="entry name" value="FAD/NAD-bd_sf"/>
</dbReference>
<dbReference type="PROSITE" id="PS50110">
    <property type="entry name" value="RESPONSE_REGULATORY"/>
    <property type="match status" value="1"/>
</dbReference>
<dbReference type="Pfam" id="PF00072">
    <property type="entry name" value="Response_reg"/>
    <property type="match status" value="1"/>
</dbReference>
<evidence type="ECO:0000313" key="6">
    <source>
        <dbReference type="EMBL" id="NED94658.1"/>
    </source>
</evidence>
<reference evidence="6 7" key="1">
    <citation type="submission" date="2020-02" db="EMBL/GenBank/DDBJ databases">
        <authorList>
            <person name="Li X.-J."/>
            <person name="Feng X.-M."/>
        </authorList>
    </citation>
    <scope>NUCLEOTIDE SEQUENCE [LARGE SCALE GENOMIC DNA]</scope>
    <source>
        <strain evidence="6 7">CGMCC 4.7225</strain>
    </source>
</reference>
<comment type="catalytic activity">
    <reaction evidence="3">
        <text>[thioredoxin]-dithiol + NADP(+) = [thioredoxin]-disulfide + NADPH + H(+)</text>
        <dbReference type="Rhea" id="RHEA:20345"/>
        <dbReference type="Rhea" id="RHEA-COMP:10698"/>
        <dbReference type="Rhea" id="RHEA-COMP:10700"/>
        <dbReference type="ChEBI" id="CHEBI:15378"/>
        <dbReference type="ChEBI" id="CHEBI:29950"/>
        <dbReference type="ChEBI" id="CHEBI:50058"/>
        <dbReference type="ChEBI" id="CHEBI:57783"/>
        <dbReference type="ChEBI" id="CHEBI:58349"/>
        <dbReference type="EC" id="1.8.1.9"/>
    </reaction>
</comment>
<keyword evidence="7" id="KW-1185">Reference proteome</keyword>
<dbReference type="Gene3D" id="3.40.30.10">
    <property type="entry name" value="Glutaredoxin"/>
    <property type="match status" value="1"/>
</dbReference>
<protein>
    <submittedName>
        <fullName evidence="6">FAD-dependent oxidoreductase</fullName>
    </submittedName>
</protein>
<feature type="domain" description="Response regulatory" evidence="5">
    <location>
        <begin position="5"/>
        <end position="128"/>
    </location>
</feature>
<feature type="modified residue" description="4-aspartylphosphate" evidence="4">
    <location>
        <position position="62"/>
    </location>
</feature>
<dbReference type="SUPFAM" id="SSF52172">
    <property type="entry name" value="CheY-like"/>
    <property type="match status" value="1"/>
</dbReference>
<name>A0A6N9YIC9_9ACTN</name>
<dbReference type="AlphaFoldDB" id="A0A6N9YIC9"/>
<organism evidence="6 7">
    <name type="scientific">Phytoactinopolyspora alkaliphila</name>
    <dbReference type="NCBI Taxonomy" id="1783498"/>
    <lineage>
        <taxon>Bacteria</taxon>
        <taxon>Bacillati</taxon>
        <taxon>Actinomycetota</taxon>
        <taxon>Actinomycetes</taxon>
        <taxon>Jiangellales</taxon>
        <taxon>Jiangellaceae</taxon>
        <taxon>Phytoactinopolyspora</taxon>
    </lineage>
</organism>
<dbReference type="InterPro" id="IPR001789">
    <property type="entry name" value="Sig_transdc_resp-reg_receiver"/>
</dbReference>
<keyword evidence="1" id="KW-0285">Flavoprotein</keyword>
<accession>A0A6N9YIC9</accession>
<sequence length="552" mass="59573">MSKPAILTVDDDREVSAAITRDLRSRYGAAYRILQARSGADALALLTALALRNQPVALIAADQRMPEMTGIEMLEQARTQTPDAKYLLLTAYADTDAAIKAINDIGLDYYLLKPWDPPEERLYPVVDDLLGDWRDAHPDYTSGLRVVGHKWSDRSHEIKTFLARNHVPYRWYDIERDAEAQRLSQLAQATAADLPLVLVPDGEALRSPSSLDVADALGLRTRAEQPLYDVCIVGGGPAGLAAAVYAASEGLSTVVVEREAPGGQASQSAAIENYLGFPRGLAGSDLTHRAVAQVSRFGAEMVLARDVIGFQTRGPVHAVLLEGSAEIEARALIVATGVSYRRLAAAGLDELIGRGVYYGASASEASQCQGDDVYIVGAANSAGQAALNMAKFAKCVVLVVRAATLEDTMSQYLVDRIKSAPNIDVRYRSEVVECRGDGHLEALTLADRITGVRDEVSASWLFVFIGASPRTDWLGPDVVRDDKGFVVTGQDLHNPAFAQRWPLHRVPFALETSVPGVFAAGDVRLDSMKRVASAVGEGAMSVYLVHRYLASI</sequence>
<evidence type="ECO:0000256" key="4">
    <source>
        <dbReference type="PROSITE-ProRule" id="PRU00169"/>
    </source>
</evidence>
<gene>
    <name evidence="6" type="ORF">G1H11_04975</name>
</gene>
<dbReference type="SUPFAM" id="SSF51905">
    <property type="entry name" value="FAD/NAD(P)-binding domain"/>
    <property type="match status" value="1"/>
</dbReference>
<dbReference type="GO" id="GO:0000160">
    <property type="term" value="P:phosphorelay signal transduction system"/>
    <property type="evidence" value="ECO:0007669"/>
    <property type="project" value="InterPro"/>
</dbReference>
<keyword evidence="2" id="KW-0560">Oxidoreductase</keyword>
<dbReference type="InterPro" id="IPR050097">
    <property type="entry name" value="Ferredoxin-NADP_redctase_2"/>
</dbReference>
<evidence type="ECO:0000256" key="1">
    <source>
        <dbReference type="ARBA" id="ARBA00022630"/>
    </source>
</evidence>
<keyword evidence="4" id="KW-0597">Phosphoprotein</keyword>
<evidence type="ECO:0000256" key="3">
    <source>
        <dbReference type="ARBA" id="ARBA00048132"/>
    </source>
</evidence>
<dbReference type="Gene3D" id="3.50.50.60">
    <property type="entry name" value="FAD/NAD(P)-binding domain"/>
    <property type="match status" value="2"/>
</dbReference>
<dbReference type="InterPro" id="IPR011006">
    <property type="entry name" value="CheY-like_superfamily"/>
</dbReference>
<dbReference type="Proteomes" id="UP000469185">
    <property type="component" value="Unassembled WGS sequence"/>
</dbReference>
<comment type="caution">
    <text evidence="6">The sequence shown here is derived from an EMBL/GenBank/DDBJ whole genome shotgun (WGS) entry which is preliminary data.</text>
</comment>
<dbReference type="PANTHER" id="PTHR48105">
    <property type="entry name" value="THIOREDOXIN REDUCTASE 1-RELATED-RELATED"/>
    <property type="match status" value="1"/>
</dbReference>
<dbReference type="RefSeq" id="WP_163816602.1">
    <property type="nucleotide sequence ID" value="NZ_JAAGOB010000002.1"/>
</dbReference>
<evidence type="ECO:0000313" key="7">
    <source>
        <dbReference type="Proteomes" id="UP000469185"/>
    </source>
</evidence>
<dbReference type="SMART" id="SM00448">
    <property type="entry name" value="REC"/>
    <property type="match status" value="1"/>
</dbReference>
<dbReference type="Gene3D" id="3.40.50.2300">
    <property type="match status" value="1"/>
</dbReference>
<dbReference type="GO" id="GO:0004791">
    <property type="term" value="F:thioredoxin-disulfide reductase (NADPH) activity"/>
    <property type="evidence" value="ECO:0007669"/>
    <property type="project" value="UniProtKB-EC"/>
</dbReference>